<dbReference type="GO" id="GO:0016757">
    <property type="term" value="F:glycosyltransferase activity"/>
    <property type="evidence" value="ECO:0007669"/>
    <property type="project" value="UniProtKB-KW"/>
</dbReference>
<sequence>MEKLDLISVVTVTLNSDKTILDTLRSVAEQEDIVVEHIIKDGGSSDTTLSLASSQPGSVRILEQTDNGIYDAMNQGFRAAKGDIICFLNSDDYFIDARVLKDVLNAFRDSEAEIVYGDLEIIGNHGDVIRSWRSGEIIKGKLRGQQLPHPSFFVRRSIIEKLDRPFDDSYRIAADFKQQLLLINKLGSTTHYLQRPLVRMRHGGESSQSMSAVMDGWKECMRAYREVTGKSGFVFVISKVARKLRQMHLFNR</sequence>
<reference evidence="2 3" key="1">
    <citation type="submission" date="2024-04" db="EMBL/GenBank/DDBJ databases">
        <title>Phylogenomic analyses of a clade within the roseobacter group suggest taxonomic reassignments of species of the genera Aestuariivita, Citreicella, Loktanella, Nautella, Pelagibaca, Ruegeria, Thalassobius, Thiobacimonas and Tropicibacter, and the proposal o.</title>
        <authorList>
            <person name="Jeon C.O."/>
        </authorList>
    </citation>
    <scope>NUCLEOTIDE SEQUENCE [LARGE SCALE GENOMIC DNA]</scope>
    <source>
        <strain evidence="2 3">G8-12</strain>
    </source>
</reference>
<name>A0AAN0M5P9_9RHOB</name>
<dbReference type="SUPFAM" id="SSF53448">
    <property type="entry name" value="Nucleotide-diphospho-sugar transferases"/>
    <property type="match status" value="1"/>
</dbReference>
<evidence type="ECO:0000313" key="3">
    <source>
        <dbReference type="Proteomes" id="UP001451782"/>
    </source>
</evidence>
<dbReference type="KEGG" id="yag:AABB28_07805"/>
<keyword evidence="2" id="KW-0808">Transferase</keyword>
<evidence type="ECO:0000259" key="1">
    <source>
        <dbReference type="Pfam" id="PF00535"/>
    </source>
</evidence>
<gene>
    <name evidence="2" type="ORF">AABB28_07805</name>
</gene>
<dbReference type="InterPro" id="IPR029044">
    <property type="entry name" value="Nucleotide-diphossugar_trans"/>
</dbReference>
<protein>
    <submittedName>
        <fullName evidence="2">Glycosyltransferase family 2 protein</fullName>
        <ecNumber evidence="2">2.4.-.-</ecNumber>
    </submittedName>
</protein>
<dbReference type="EMBL" id="CP151762">
    <property type="protein sequence ID" value="WZU65155.1"/>
    <property type="molecule type" value="Genomic_DNA"/>
</dbReference>
<evidence type="ECO:0000313" key="2">
    <source>
        <dbReference type="EMBL" id="WZU65155.1"/>
    </source>
</evidence>
<proteinExistence type="predicted"/>
<feature type="domain" description="Glycosyltransferase 2-like" evidence="1">
    <location>
        <begin position="8"/>
        <end position="143"/>
    </location>
</feature>
<dbReference type="Gene3D" id="3.90.550.10">
    <property type="entry name" value="Spore Coat Polysaccharide Biosynthesis Protein SpsA, Chain A"/>
    <property type="match status" value="1"/>
</dbReference>
<dbReference type="Pfam" id="PF00535">
    <property type="entry name" value="Glycos_transf_2"/>
    <property type="match status" value="1"/>
</dbReference>
<dbReference type="InterPro" id="IPR050834">
    <property type="entry name" value="Glycosyltransf_2"/>
</dbReference>
<dbReference type="RefSeq" id="WP_342071503.1">
    <property type="nucleotide sequence ID" value="NZ_CP151762.1"/>
</dbReference>
<dbReference type="AlphaFoldDB" id="A0AAN0M5P9"/>
<dbReference type="InterPro" id="IPR001173">
    <property type="entry name" value="Glyco_trans_2-like"/>
</dbReference>
<dbReference type="PANTHER" id="PTHR43685">
    <property type="entry name" value="GLYCOSYLTRANSFERASE"/>
    <property type="match status" value="1"/>
</dbReference>
<accession>A0AAN0M5P9</accession>
<dbReference type="CDD" id="cd06433">
    <property type="entry name" value="GT_2_WfgS_like"/>
    <property type="match status" value="1"/>
</dbReference>
<dbReference type="EC" id="2.4.-.-" evidence="2"/>
<keyword evidence="3" id="KW-1185">Reference proteome</keyword>
<dbReference type="PANTHER" id="PTHR43685:SF2">
    <property type="entry name" value="GLYCOSYLTRANSFERASE 2-LIKE DOMAIN-CONTAINING PROTEIN"/>
    <property type="match status" value="1"/>
</dbReference>
<keyword evidence="2" id="KW-0328">Glycosyltransferase</keyword>
<organism evidence="2 3">
    <name type="scientific">Yoonia algicola</name>
    <dbReference type="NCBI Taxonomy" id="3137368"/>
    <lineage>
        <taxon>Bacteria</taxon>
        <taxon>Pseudomonadati</taxon>
        <taxon>Pseudomonadota</taxon>
        <taxon>Alphaproteobacteria</taxon>
        <taxon>Rhodobacterales</taxon>
        <taxon>Paracoccaceae</taxon>
        <taxon>Yoonia</taxon>
    </lineage>
</organism>
<dbReference type="Proteomes" id="UP001451782">
    <property type="component" value="Chromosome"/>
</dbReference>